<keyword evidence="2" id="KW-0808">Transferase</keyword>
<reference evidence="3" key="1">
    <citation type="journal article" date="2019" name="Curr. Biol.">
        <title>Genome Sequence of Striga asiatica Provides Insight into the Evolution of Plant Parasitism.</title>
        <authorList>
            <person name="Yoshida S."/>
            <person name="Kim S."/>
            <person name="Wafula E.K."/>
            <person name="Tanskanen J."/>
            <person name="Kim Y.M."/>
            <person name="Honaas L."/>
            <person name="Yang Z."/>
            <person name="Spallek T."/>
            <person name="Conn C.E."/>
            <person name="Ichihashi Y."/>
            <person name="Cheong K."/>
            <person name="Cui S."/>
            <person name="Der J.P."/>
            <person name="Gundlach H."/>
            <person name="Jiao Y."/>
            <person name="Hori C."/>
            <person name="Ishida J.K."/>
            <person name="Kasahara H."/>
            <person name="Kiba T."/>
            <person name="Kim M.S."/>
            <person name="Koo N."/>
            <person name="Laohavisit A."/>
            <person name="Lee Y.H."/>
            <person name="Lumba S."/>
            <person name="McCourt P."/>
            <person name="Mortimer J.C."/>
            <person name="Mutuku J.M."/>
            <person name="Nomura T."/>
            <person name="Sasaki-Sekimoto Y."/>
            <person name="Seto Y."/>
            <person name="Wang Y."/>
            <person name="Wakatake T."/>
            <person name="Sakakibara H."/>
            <person name="Demura T."/>
            <person name="Yamaguchi S."/>
            <person name="Yoneyama K."/>
            <person name="Manabe R.I."/>
            <person name="Nelson D.C."/>
            <person name="Schulman A.H."/>
            <person name="Timko M.P."/>
            <person name="dePamphilis C.W."/>
            <person name="Choi D."/>
            <person name="Shirasu K."/>
        </authorList>
    </citation>
    <scope>NUCLEOTIDE SEQUENCE [LARGE SCALE GENOMIC DNA]</scope>
    <source>
        <strain evidence="3">cv. UVA1</strain>
    </source>
</reference>
<organism evidence="2 3">
    <name type="scientific">Striga asiatica</name>
    <name type="common">Asiatic witchweed</name>
    <name type="synonym">Buchnera asiatica</name>
    <dbReference type="NCBI Taxonomy" id="4170"/>
    <lineage>
        <taxon>Eukaryota</taxon>
        <taxon>Viridiplantae</taxon>
        <taxon>Streptophyta</taxon>
        <taxon>Embryophyta</taxon>
        <taxon>Tracheophyta</taxon>
        <taxon>Spermatophyta</taxon>
        <taxon>Magnoliopsida</taxon>
        <taxon>eudicotyledons</taxon>
        <taxon>Gunneridae</taxon>
        <taxon>Pentapetalae</taxon>
        <taxon>asterids</taxon>
        <taxon>lamiids</taxon>
        <taxon>Lamiales</taxon>
        <taxon>Orobanchaceae</taxon>
        <taxon>Buchnereae</taxon>
        <taxon>Striga</taxon>
    </lineage>
</organism>
<name>A0A5A7P1H0_STRAF</name>
<dbReference type="Proteomes" id="UP000325081">
    <property type="component" value="Unassembled WGS sequence"/>
</dbReference>
<accession>A0A5A7P1H0</accession>
<dbReference type="OrthoDB" id="523541at2759"/>
<proteinExistence type="predicted"/>
<dbReference type="GO" id="GO:0045037">
    <property type="term" value="P:protein import into chloroplast stroma"/>
    <property type="evidence" value="ECO:0007669"/>
    <property type="project" value="TreeGrafter"/>
</dbReference>
<dbReference type="PANTHER" id="PTHR37755:SF1">
    <property type="entry name" value="PROTEIN TIC 56, CHLOROPLASTIC"/>
    <property type="match status" value="1"/>
</dbReference>
<dbReference type="EMBL" id="BKCP01001114">
    <property type="protein sequence ID" value="GER26653.1"/>
    <property type="molecule type" value="Genomic_DNA"/>
</dbReference>
<keyword evidence="3" id="KW-1185">Reference proteome</keyword>
<evidence type="ECO:0000313" key="3">
    <source>
        <dbReference type="Proteomes" id="UP000325081"/>
    </source>
</evidence>
<dbReference type="GO" id="GO:0016301">
    <property type="term" value="F:kinase activity"/>
    <property type="evidence" value="ECO:0007669"/>
    <property type="project" value="UniProtKB-KW"/>
</dbReference>
<comment type="caution">
    <text evidence="2">The sequence shown here is derived from an EMBL/GenBank/DDBJ whole genome shotgun (WGS) entry which is preliminary data.</text>
</comment>
<protein>
    <submittedName>
        <fullName evidence="2">Isocitrate dehydrogenase kinase/phosphatase</fullName>
    </submittedName>
</protein>
<evidence type="ECO:0000313" key="2">
    <source>
        <dbReference type="EMBL" id="GER26653.1"/>
    </source>
</evidence>
<sequence length="520" mass="61404">MASINFNPFGENWFKNPPKLPFQPINLVSLLFKPYSKATNFASISSSFSKKEKKTEPEEEKNPAKYIDMLEQFYWECENLPDYRHTPEVEKILQEDPILETKENPTPEEIKENQEWWEEFRASPVVQFLARTEEIVDKLNEIELRENSRPYRSEDRKFWRSVPHVLGLDGRPMPRKAIKKGKQADDKFWDFARQFFFGLWGFRQRPYPSGRPIDIAQVIGYKKLDDRYYDSPYDVHDQLDPDVPVDRLGRTRGPMELIQLKTAWGGGIIDKHTFIWGDDLDEWVPISMIYGMERAICTWDVKLGAAATAFLHKLQKGIPPWVPLKGHEHKTYKQMQEEAYESKNRDLAVLKANDGVWPGMRTPSHALFLWASGSELTSLMEEDFMPNKFIPRDIRFYLLFFPLSMNLDQLAEIIPGLRPWEVLSIEQAMDQITYGGEWYREPLGHFTTGPPYIRKYSKDIKRHYFNLRRFMNCRYKQVARGIPGFDKLIKKLREEWVEIMARKREKLAELKKSKRNSPFD</sequence>
<keyword evidence="2" id="KW-0418">Kinase</keyword>
<dbReference type="Pfam" id="PF14237">
    <property type="entry name" value="GYF_2"/>
    <property type="match status" value="1"/>
</dbReference>
<dbReference type="InterPro" id="IPR025640">
    <property type="entry name" value="GYF_2"/>
</dbReference>
<feature type="domain" description="GYF" evidence="1">
    <location>
        <begin position="249"/>
        <end position="289"/>
    </location>
</feature>
<dbReference type="PANTHER" id="PTHR37755">
    <property type="entry name" value="PROTEIN TIC 56, CHLOROPLASTIC"/>
    <property type="match status" value="1"/>
</dbReference>
<dbReference type="GO" id="GO:0009706">
    <property type="term" value="C:chloroplast inner membrane"/>
    <property type="evidence" value="ECO:0007669"/>
    <property type="project" value="TreeGrafter"/>
</dbReference>
<dbReference type="InterPro" id="IPR037471">
    <property type="entry name" value="TIC56"/>
</dbReference>
<dbReference type="AlphaFoldDB" id="A0A5A7P1H0"/>
<gene>
    <name evidence="2" type="ORF">STAS_02312</name>
</gene>
<evidence type="ECO:0000259" key="1">
    <source>
        <dbReference type="Pfam" id="PF14237"/>
    </source>
</evidence>